<keyword evidence="2" id="KW-0472">Membrane</keyword>
<keyword evidence="2" id="KW-0812">Transmembrane</keyword>
<feature type="coiled-coil region" evidence="1">
    <location>
        <begin position="61"/>
        <end position="88"/>
    </location>
</feature>
<dbReference type="EMBL" id="JASJEU010000024">
    <property type="protein sequence ID" value="MDJ1651618.1"/>
    <property type="molecule type" value="Genomic_DNA"/>
</dbReference>
<comment type="caution">
    <text evidence="3">The sequence shown here is derived from an EMBL/GenBank/DDBJ whole genome shotgun (WGS) entry which is preliminary data.</text>
</comment>
<reference evidence="3 4" key="1">
    <citation type="submission" date="2023-05" db="EMBL/GenBank/DDBJ databases">
        <title>Gordonibacter KGMB12511T sp. nov., isolated from faeces of healthy Korean.</title>
        <authorList>
            <person name="Kim H.S."/>
            <person name="Kim J.-S."/>
            <person name="Suh M.K."/>
            <person name="Eom M.K."/>
            <person name="Do H.E."/>
            <person name="Lee J.-S."/>
        </authorList>
    </citation>
    <scope>NUCLEOTIDE SEQUENCE [LARGE SCALE GENOMIC DNA]</scope>
    <source>
        <strain evidence="3 4">KGMB12511</strain>
    </source>
</reference>
<dbReference type="Proteomes" id="UP001232750">
    <property type="component" value="Unassembled WGS sequence"/>
</dbReference>
<name>A0ABT7DSN3_9ACTN</name>
<organism evidence="3 4">
    <name type="scientific">Gordonibacter faecis</name>
    <dbReference type="NCBI Taxonomy" id="3047475"/>
    <lineage>
        <taxon>Bacteria</taxon>
        <taxon>Bacillati</taxon>
        <taxon>Actinomycetota</taxon>
        <taxon>Coriobacteriia</taxon>
        <taxon>Eggerthellales</taxon>
        <taxon>Eggerthellaceae</taxon>
        <taxon>Gordonibacter</taxon>
    </lineage>
</organism>
<evidence type="ECO:0000313" key="4">
    <source>
        <dbReference type="Proteomes" id="UP001232750"/>
    </source>
</evidence>
<gene>
    <name evidence="3" type="ORF">QNJ86_12460</name>
</gene>
<keyword evidence="1" id="KW-0175">Coiled coil</keyword>
<feature type="transmembrane region" description="Helical" evidence="2">
    <location>
        <begin position="12"/>
        <end position="30"/>
    </location>
</feature>
<evidence type="ECO:0000256" key="1">
    <source>
        <dbReference type="SAM" id="Coils"/>
    </source>
</evidence>
<evidence type="ECO:0000313" key="3">
    <source>
        <dbReference type="EMBL" id="MDJ1651618.1"/>
    </source>
</evidence>
<sequence length="104" mass="11953">MLEEMRLTGGDIVTMSALVVAALGLVINVWRSSRDDKRSDSADVERIVRIDENSRETRADVADIKAELRSVRNTIGDHERRIIKLEETSRTQWMRIDEIKDKAE</sequence>
<keyword evidence="2" id="KW-1133">Transmembrane helix</keyword>
<protein>
    <submittedName>
        <fullName evidence="3">Uncharacterized protein</fullName>
    </submittedName>
</protein>
<proteinExistence type="predicted"/>
<accession>A0ABT7DSN3</accession>
<keyword evidence="4" id="KW-1185">Reference proteome</keyword>
<evidence type="ECO:0000256" key="2">
    <source>
        <dbReference type="SAM" id="Phobius"/>
    </source>
</evidence>
<dbReference type="RefSeq" id="WP_283832966.1">
    <property type="nucleotide sequence ID" value="NZ_JASJEU010000024.1"/>
</dbReference>